<evidence type="ECO:0000256" key="2">
    <source>
        <dbReference type="ARBA" id="ARBA00023027"/>
    </source>
</evidence>
<dbReference type="GeneID" id="63840702"/>
<name>A0A9P4XYF6_CRYP1</name>
<protein>
    <recommendedName>
        <fullName evidence="3">D-isomer specific 2-hydroxyacid dehydrogenase NAD-binding domain-containing protein</fullName>
    </recommendedName>
</protein>
<keyword evidence="2" id="KW-0520">NAD</keyword>
<evidence type="ECO:0000259" key="3">
    <source>
        <dbReference type="Pfam" id="PF02826"/>
    </source>
</evidence>
<dbReference type="InterPro" id="IPR006140">
    <property type="entry name" value="D-isomer_DH_NAD-bd"/>
</dbReference>
<keyword evidence="5" id="KW-1185">Reference proteome</keyword>
<comment type="caution">
    <text evidence="4">The sequence shown here is derived from an EMBL/GenBank/DDBJ whole genome shotgun (WGS) entry which is preliminary data.</text>
</comment>
<proteinExistence type="predicted"/>
<dbReference type="AlphaFoldDB" id="A0A9P4XYF6"/>
<evidence type="ECO:0000313" key="5">
    <source>
        <dbReference type="Proteomes" id="UP000803844"/>
    </source>
</evidence>
<dbReference type="GO" id="GO:0016491">
    <property type="term" value="F:oxidoreductase activity"/>
    <property type="evidence" value="ECO:0007669"/>
    <property type="project" value="UniProtKB-KW"/>
</dbReference>
<dbReference type="Proteomes" id="UP000803844">
    <property type="component" value="Unassembled WGS sequence"/>
</dbReference>
<dbReference type="RefSeq" id="XP_040774264.1">
    <property type="nucleotide sequence ID" value="XM_040923573.1"/>
</dbReference>
<dbReference type="PANTHER" id="PTHR43333:SF1">
    <property type="entry name" value="D-ISOMER SPECIFIC 2-HYDROXYACID DEHYDROGENASE NAD-BINDING DOMAIN-CONTAINING PROTEIN"/>
    <property type="match status" value="1"/>
</dbReference>
<dbReference type="PANTHER" id="PTHR43333">
    <property type="entry name" value="2-HACID_DH_C DOMAIN-CONTAINING PROTEIN"/>
    <property type="match status" value="1"/>
</dbReference>
<keyword evidence="1" id="KW-0560">Oxidoreductase</keyword>
<dbReference type="SUPFAM" id="SSF51735">
    <property type="entry name" value="NAD(P)-binding Rossmann-fold domains"/>
    <property type="match status" value="1"/>
</dbReference>
<feature type="domain" description="D-isomer specific 2-hydroxyacid dehydrogenase NAD-binding" evidence="3">
    <location>
        <begin position="41"/>
        <end position="144"/>
    </location>
</feature>
<evidence type="ECO:0000313" key="4">
    <source>
        <dbReference type="EMBL" id="KAF3763303.1"/>
    </source>
</evidence>
<dbReference type="OrthoDB" id="298012at2759"/>
<dbReference type="Pfam" id="PF02826">
    <property type="entry name" value="2-Hacid_dh_C"/>
    <property type="match status" value="1"/>
</dbReference>
<gene>
    <name evidence="4" type="ORF">M406DRAFT_357007</name>
</gene>
<dbReference type="InterPro" id="IPR036291">
    <property type="entry name" value="NAD(P)-bd_dom_sf"/>
</dbReference>
<evidence type="ECO:0000256" key="1">
    <source>
        <dbReference type="ARBA" id="ARBA00023002"/>
    </source>
</evidence>
<dbReference type="Gene3D" id="3.40.50.720">
    <property type="entry name" value="NAD(P)-binding Rossmann-like Domain"/>
    <property type="match status" value="2"/>
</dbReference>
<reference evidence="4" key="1">
    <citation type="journal article" date="2020" name="Phytopathology">
        <title>Genome sequence of the chestnut blight fungus Cryphonectria parasitica EP155: A fundamental resource for an archetypical invasive plant pathogen.</title>
        <authorList>
            <person name="Crouch J.A."/>
            <person name="Dawe A."/>
            <person name="Aerts A."/>
            <person name="Barry K."/>
            <person name="Churchill A.C.L."/>
            <person name="Grimwood J."/>
            <person name="Hillman B."/>
            <person name="Milgroom M.G."/>
            <person name="Pangilinan J."/>
            <person name="Smith M."/>
            <person name="Salamov A."/>
            <person name="Schmutz J."/>
            <person name="Yadav J."/>
            <person name="Grigoriev I.V."/>
            <person name="Nuss D."/>
        </authorList>
    </citation>
    <scope>NUCLEOTIDE SEQUENCE</scope>
    <source>
        <strain evidence="4">EP155</strain>
    </source>
</reference>
<accession>A0A9P4XYF6</accession>
<sequence>MGMEILAFTSTPRLTPESRRDRAYCVPGLGDPEGTLPSEWFHGTTKDDLNKFLAQDLDMLVLSLPLTKATEKFISTEQFDILSAKKTFVVNIARGPIVDTEALIDALEQDKIRGAAVDVTDPEPLPRDHALWKAKNCLVTPHVSWQSTGQFKRVLDILAVNVERFFNGEQLVNELKR</sequence>
<dbReference type="GO" id="GO:0051287">
    <property type="term" value="F:NAD binding"/>
    <property type="evidence" value="ECO:0007669"/>
    <property type="project" value="InterPro"/>
</dbReference>
<organism evidence="4 5">
    <name type="scientific">Cryphonectria parasitica (strain ATCC 38755 / EP155)</name>
    <dbReference type="NCBI Taxonomy" id="660469"/>
    <lineage>
        <taxon>Eukaryota</taxon>
        <taxon>Fungi</taxon>
        <taxon>Dikarya</taxon>
        <taxon>Ascomycota</taxon>
        <taxon>Pezizomycotina</taxon>
        <taxon>Sordariomycetes</taxon>
        <taxon>Sordariomycetidae</taxon>
        <taxon>Diaporthales</taxon>
        <taxon>Cryphonectriaceae</taxon>
        <taxon>Cryphonectria-Endothia species complex</taxon>
        <taxon>Cryphonectria</taxon>
    </lineage>
</organism>
<dbReference type="EMBL" id="MU032349">
    <property type="protein sequence ID" value="KAF3763303.1"/>
    <property type="molecule type" value="Genomic_DNA"/>
</dbReference>